<accession>A0A1J4KNX1</accession>
<gene>
    <name evidence="1" type="ORF">TRFO_17283</name>
</gene>
<dbReference type="Proteomes" id="UP000179807">
    <property type="component" value="Unassembled WGS sequence"/>
</dbReference>
<evidence type="ECO:0000313" key="2">
    <source>
        <dbReference type="Proteomes" id="UP000179807"/>
    </source>
</evidence>
<dbReference type="OrthoDB" id="10655788at2759"/>
<organism evidence="1 2">
    <name type="scientific">Tritrichomonas foetus</name>
    <dbReference type="NCBI Taxonomy" id="1144522"/>
    <lineage>
        <taxon>Eukaryota</taxon>
        <taxon>Metamonada</taxon>
        <taxon>Parabasalia</taxon>
        <taxon>Tritrichomonadida</taxon>
        <taxon>Tritrichomonadidae</taxon>
        <taxon>Tritrichomonas</taxon>
    </lineage>
</organism>
<dbReference type="RefSeq" id="XP_068365946.1">
    <property type="nucleotide sequence ID" value="XM_068499493.1"/>
</dbReference>
<name>A0A1J4KNX1_9EUKA</name>
<dbReference type="EMBL" id="MLAK01000555">
    <property type="protein sequence ID" value="OHT12810.1"/>
    <property type="molecule type" value="Genomic_DNA"/>
</dbReference>
<dbReference type="VEuPathDB" id="TrichDB:TRFO_17283"/>
<reference evidence="1" key="1">
    <citation type="submission" date="2016-10" db="EMBL/GenBank/DDBJ databases">
        <authorList>
            <person name="Benchimol M."/>
            <person name="Almeida L.G."/>
            <person name="Vasconcelos A.T."/>
            <person name="Perreira-Neves A."/>
            <person name="Rosa I.A."/>
            <person name="Tasca T."/>
            <person name="Bogo M.R."/>
            <person name="de Souza W."/>
        </authorList>
    </citation>
    <scope>NUCLEOTIDE SEQUENCE [LARGE SCALE GENOMIC DNA]</scope>
    <source>
        <strain evidence="1">K</strain>
    </source>
</reference>
<protein>
    <submittedName>
        <fullName evidence="1">Uncharacterized protein</fullName>
    </submittedName>
</protein>
<proteinExistence type="predicted"/>
<keyword evidence="2" id="KW-1185">Reference proteome</keyword>
<dbReference type="GeneID" id="94834197"/>
<sequence>MSDESDLTKIISSANTLIATSCKQFLDSLPQDDKSYQHYLNTYSFTGSSIGNVIKNAALHGCKTLDSSFTVFESFFPRIRKTTNEPPKRENGKPYFTEFLKIDWSDELIKSPLAFFMHKCLSQFMIEMLSLNIRVSNEDVKSFTLKFIRYVSTINPPTNDIEKISLIAMMELWSIVMYLLSEIKPKIVWKIFKKEVLDLPDMNDYTKTYFYVSFSSISLANGFKDDAEAILSNFVSILSQKTNNHTFCQHCVCFIHNLIYQLNKISKWEFNDPINLSIFAEALNQFDFNPEAFYLVSHLSNSIESTSFPNLMSFINYFDEVKSEMKPYFIKSLKYKLIGGKSASPVEIRLKHTNYSWSDKELTQPLDDIYKFMQNNDGQLQEYGNDLAEVVEQMIIVNTPYFLKNILPQMEYYQTTRTNICCALYFGLHLFFSNAESFSELNEFAEHLKKLEENAIRLVLGFLQTLQSEKSICNVCYDTPSLASILSISSSVKDQSIILKDQIKKLKETSKPIYSEETNYVDIHDLTNQITMNADHEMGKAYQSATINDLNSQDDSQDDLQVAPINNDLQNVLSLAVYLDLDDDTIKLLCHTVLAQCPTNGSMAVRVLQALIHIHKDYTEKIIQYLCDYFLSNEITFVSIQLIINAICLTLESANYEGFILSDKAMSRICFVAILGFCIPSPTVHQKIFDFCRMLAFLKTPTFYLQNFFEKHEDELSLDAMRRAAQAIMIIGDNDIKLLTPATFHDVSLSNVPIFYLFYLSSFGHYIRMYNEGFGDSITNAIKVLSAILFSMPANKVCSSFGLNCLTLLLSIAGKMNDFNFRQLQRVCTYIIRKYSSMNHQTNPIVLISIFSGMTQNIYEGLIPLFSQASLSISRAFAFVTMEMIRKNMFTVLHDNKVTNTLYCALHACLMLCYSKYINSRLLFEPGTREVDTFSQFHLFLDDFGGSLLEVFDRIMSANYIRSKPLFICSNSQIKKDIDHPFNSHKWFIFFCNLVSMNNTLFCNNIMAAFNKWIAISNIPDSYFHILMEKLPVIGKVYPEISTTIFRKNPGNLLPFYIAHARNNFHMFIAIANQIISSNIPSEKLVTERISFRYGDIEYLYYKNCGSLMALALFYMISKNIDRRIVAQKFLLAIVLIIGLFRKDPISAAGVHKFLDRKEDTILNSFSVFLQRDFEALNFILSTRFKFCGEQFANECLNIVKMIKTDLKFGKVPPSKSMQSLSQLSNTSRKKRLNNSHRYSVKNSRNSVLGINVDLNFNSNQVYEKHDHIVVEKPQILTSLIAAWLNPISFDLHKIGICRDCEEDFRVFGIYSFVNGLLTLCSVQGMTQSLADILDILIENNPGLFTLCLYDLQTNSESNSKSATLFLVYLYNKKPEAFIKIIKEYLRVPSWYFYEIQVSKVDQLFDITKLLDLKPKKDKSGSLDESSEDQTFEIDYDQVIKFTLNLIEECRKENESRFAEIRSYVLIFCLIHNETYSDIANILIENITHIKPNNINSSGIASQMFVQNVHKGRMETWKLSDIVPFIDGSERFLLEWGLTCGDLTAASIALQIYDLKDHILPDEAIPTFLNAIQSVSLALTERTDPSKKNQFGQWLIRVVGDNTRTNYEAVVSWLCACLKVLVKYVKYSEKTDIRMQIESFWTAVAFLQCHSIEYNSLFVNALQIVNEFLSNDKLRSKLKESHSCRFQAGLIPLLLEVKTQDKDSITSIFVILSSLLENELIFLLSPQESAPYISLFALLPYFWMKFNHLQTSKEHSNRISQYIHGSKALSDLLIQVGYYDTANATVLTNLVKYLFEKITEDELHLILRFYSQVMRNGTSAQKECIFIICDSILSIVSNITSMTEEISVITTIAVTDTTMQNSPNVLKFLRDLCIREVRVTQPTATTSGRSFTMFPTMDICDKRNLLEWEPAALDVFSEYAYYPPLFITDPGFNGSVFLSTIKKSIDKIVTVPFNEWYELLFKAQLQSVSRSSEMKDERLSTVEVRAREFIRIFNENFESSSNGGRKLSIDSRRMSRIEALFKKEIVEYSEYFVDHETFYITEDEINTLIPPEILKIFCEY</sequence>
<comment type="caution">
    <text evidence="1">The sequence shown here is derived from an EMBL/GenBank/DDBJ whole genome shotgun (WGS) entry which is preliminary data.</text>
</comment>
<evidence type="ECO:0000313" key="1">
    <source>
        <dbReference type="EMBL" id="OHT12810.1"/>
    </source>
</evidence>